<evidence type="ECO:0000256" key="1">
    <source>
        <dbReference type="ARBA" id="ARBA00022617"/>
    </source>
</evidence>
<protein>
    <submittedName>
        <fullName evidence="6">Cytochrome c</fullName>
    </submittedName>
</protein>
<dbReference type="AlphaFoldDB" id="A0A4U6RJ46"/>
<name>A0A4U6RJ46_BRAEL</name>
<sequence length="119" mass="12818">MQGRQVAWYRVALALTVAAAALFLLRMHNANGAEPQSESITAGRRLAEAWCMECHTIGAVAAGAKRVPPDFAAIANRPSTTALSLKVFLQTSHPTMPNIIIGPGQADDLVDYILSLKYR</sequence>
<evidence type="ECO:0000256" key="2">
    <source>
        <dbReference type="ARBA" id="ARBA00022723"/>
    </source>
</evidence>
<dbReference type="InterPro" id="IPR036909">
    <property type="entry name" value="Cyt_c-like_dom_sf"/>
</dbReference>
<gene>
    <name evidence="6" type="ORF">FDV58_35750</name>
</gene>
<dbReference type="RefSeq" id="WP_137483282.1">
    <property type="nucleotide sequence ID" value="NZ_SZZP01000032.1"/>
</dbReference>
<keyword evidence="2 4" id="KW-0479">Metal-binding</keyword>
<evidence type="ECO:0000313" key="7">
    <source>
        <dbReference type="Proteomes" id="UP000305095"/>
    </source>
</evidence>
<feature type="domain" description="Cytochrome c" evidence="5">
    <location>
        <begin position="38"/>
        <end position="117"/>
    </location>
</feature>
<accession>A0A4U6RJ46</accession>
<dbReference type="Proteomes" id="UP000305095">
    <property type="component" value="Unassembled WGS sequence"/>
</dbReference>
<dbReference type="PROSITE" id="PS51007">
    <property type="entry name" value="CYTC"/>
    <property type="match status" value="1"/>
</dbReference>
<dbReference type="SUPFAM" id="SSF46626">
    <property type="entry name" value="Cytochrome c"/>
    <property type="match status" value="1"/>
</dbReference>
<dbReference type="GO" id="GO:0009055">
    <property type="term" value="F:electron transfer activity"/>
    <property type="evidence" value="ECO:0007669"/>
    <property type="project" value="InterPro"/>
</dbReference>
<dbReference type="GO" id="GO:0046872">
    <property type="term" value="F:metal ion binding"/>
    <property type="evidence" value="ECO:0007669"/>
    <property type="project" value="UniProtKB-KW"/>
</dbReference>
<dbReference type="InterPro" id="IPR009056">
    <property type="entry name" value="Cyt_c-like_dom"/>
</dbReference>
<dbReference type="EMBL" id="SZZP01000032">
    <property type="protein sequence ID" value="TKV73718.1"/>
    <property type="molecule type" value="Genomic_DNA"/>
</dbReference>
<keyword evidence="1 4" id="KW-0349">Heme</keyword>
<evidence type="ECO:0000313" key="6">
    <source>
        <dbReference type="EMBL" id="TKV73718.1"/>
    </source>
</evidence>
<comment type="caution">
    <text evidence="6">The sequence shown here is derived from an EMBL/GenBank/DDBJ whole genome shotgun (WGS) entry which is preliminary data.</text>
</comment>
<reference evidence="6 7" key="1">
    <citation type="submission" date="2019-05" db="EMBL/GenBank/DDBJ databases">
        <title>Draft Genome of Bradyrhizobium elkanii strain SEMIA 938, Used in Commercial Inoculants for Lupinus spp. in Brazil.</title>
        <authorList>
            <person name="Hungria M."/>
            <person name="Delamuta J.R.M."/>
            <person name="Ribeiro R.A."/>
            <person name="Nogueira M.A."/>
        </authorList>
    </citation>
    <scope>NUCLEOTIDE SEQUENCE [LARGE SCALE GENOMIC DNA]</scope>
    <source>
        <strain evidence="6 7">Semia 938</strain>
    </source>
</reference>
<evidence type="ECO:0000259" key="5">
    <source>
        <dbReference type="PROSITE" id="PS51007"/>
    </source>
</evidence>
<dbReference type="Gene3D" id="1.10.760.10">
    <property type="entry name" value="Cytochrome c-like domain"/>
    <property type="match status" value="1"/>
</dbReference>
<dbReference type="Pfam" id="PF00034">
    <property type="entry name" value="Cytochrom_C"/>
    <property type="match status" value="1"/>
</dbReference>
<proteinExistence type="predicted"/>
<keyword evidence="3 4" id="KW-0408">Iron</keyword>
<evidence type="ECO:0000256" key="4">
    <source>
        <dbReference type="PROSITE-ProRule" id="PRU00433"/>
    </source>
</evidence>
<organism evidence="6 7">
    <name type="scientific">Bradyrhizobium elkanii</name>
    <dbReference type="NCBI Taxonomy" id="29448"/>
    <lineage>
        <taxon>Bacteria</taxon>
        <taxon>Pseudomonadati</taxon>
        <taxon>Pseudomonadota</taxon>
        <taxon>Alphaproteobacteria</taxon>
        <taxon>Hyphomicrobiales</taxon>
        <taxon>Nitrobacteraceae</taxon>
        <taxon>Bradyrhizobium</taxon>
    </lineage>
</organism>
<evidence type="ECO:0000256" key="3">
    <source>
        <dbReference type="ARBA" id="ARBA00023004"/>
    </source>
</evidence>
<dbReference type="GO" id="GO:0020037">
    <property type="term" value="F:heme binding"/>
    <property type="evidence" value="ECO:0007669"/>
    <property type="project" value="InterPro"/>
</dbReference>